<protein>
    <submittedName>
        <fullName evidence="11">Putative glutamine ABC transporter permease protein GlnM</fullName>
    </submittedName>
</protein>
<dbReference type="PANTHER" id="PTHR30614">
    <property type="entry name" value="MEMBRANE COMPONENT OF AMINO ACID ABC TRANSPORTER"/>
    <property type="match status" value="1"/>
</dbReference>
<evidence type="ECO:0000256" key="2">
    <source>
        <dbReference type="ARBA" id="ARBA00010072"/>
    </source>
</evidence>
<feature type="transmembrane region" description="Helical" evidence="9">
    <location>
        <begin position="374"/>
        <end position="395"/>
    </location>
</feature>
<evidence type="ECO:0000256" key="4">
    <source>
        <dbReference type="ARBA" id="ARBA00022475"/>
    </source>
</evidence>
<gene>
    <name evidence="11" type="primary">glnM_1</name>
    <name evidence="11" type="ORF">ROJ8625_02973</name>
</gene>
<dbReference type="InterPro" id="IPR043429">
    <property type="entry name" value="ArtM/GltK/GlnP/TcyL/YhdX-like"/>
</dbReference>
<dbReference type="GO" id="GO:0006865">
    <property type="term" value="P:amino acid transport"/>
    <property type="evidence" value="ECO:0007669"/>
    <property type="project" value="UniProtKB-KW"/>
</dbReference>
<evidence type="ECO:0000256" key="6">
    <source>
        <dbReference type="ARBA" id="ARBA00022970"/>
    </source>
</evidence>
<feature type="transmembrane region" description="Helical" evidence="9">
    <location>
        <begin position="96"/>
        <end position="119"/>
    </location>
</feature>
<dbReference type="OrthoDB" id="9808531at2"/>
<feature type="domain" description="ABC transmembrane type-1" evidence="10">
    <location>
        <begin position="92"/>
        <end position="392"/>
    </location>
</feature>
<dbReference type="GO" id="GO:0022857">
    <property type="term" value="F:transmembrane transporter activity"/>
    <property type="evidence" value="ECO:0007669"/>
    <property type="project" value="InterPro"/>
</dbReference>
<dbReference type="Proteomes" id="UP000193570">
    <property type="component" value="Unassembled WGS sequence"/>
</dbReference>
<dbReference type="NCBIfam" id="TIGR01726">
    <property type="entry name" value="HEQRo_perm_3TM"/>
    <property type="match status" value="1"/>
</dbReference>
<feature type="transmembrane region" description="Helical" evidence="9">
    <location>
        <begin position="23"/>
        <end position="43"/>
    </location>
</feature>
<dbReference type="InterPro" id="IPR000515">
    <property type="entry name" value="MetI-like"/>
</dbReference>
<feature type="transmembrane region" description="Helical" evidence="9">
    <location>
        <begin position="192"/>
        <end position="210"/>
    </location>
</feature>
<keyword evidence="6" id="KW-0029">Amino-acid transport</keyword>
<evidence type="ECO:0000256" key="5">
    <source>
        <dbReference type="ARBA" id="ARBA00022692"/>
    </source>
</evidence>
<keyword evidence="3 9" id="KW-0813">Transport</keyword>
<evidence type="ECO:0000256" key="7">
    <source>
        <dbReference type="ARBA" id="ARBA00022989"/>
    </source>
</evidence>
<evidence type="ECO:0000256" key="3">
    <source>
        <dbReference type="ARBA" id="ARBA00022448"/>
    </source>
</evidence>
<dbReference type="AlphaFoldDB" id="A0A1X6ZT58"/>
<keyword evidence="8 9" id="KW-0472">Membrane</keyword>
<dbReference type="EMBL" id="FWFK01000005">
    <property type="protein sequence ID" value="SLN58919.1"/>
    <property type="molecule type" value="Genomic_DNA"/>
</dbReference>
<dbReference type="Pfam" id="PF00528">
    <property type="entry name" value="BPD_transp_1"/>
    <property type="match status" value="1"/>
</dbReference>
<dbReference type="Gene3D" id="1.10.3720.10">
    <property type="entry name" value="MetI-like"/>
    <property type="match status" value="2"/>
</dbReference>
<dbReference type="CDD" id="cd06261">
    <property type="entry name" value="TM_PBP2"/>
    <property type="match status" value="1"/>
</dbReference>
<dbReference type="InterPro" id="IPR035906">
    <property type="entry name" value="MetI-like_sf"/>
</dbReference>
<evidence type="ECO:0000256" key="9">
    <source>
        <dbReference type="RuleBase" id="RU363032"/>
    </source>
</evidence>
<dbReference type="SUPFAM" id="SSF161098">
    <property type="entry name" value="MetI-like"/>
    <property type="match status" value="2"/>
</dbReference>
<name>A0A1X6ZT58_9RHOB</name>
<evidence type="ECO:0000256" key="8">
    <source>
        <dbReference type="ARBA" id="ARBA00023136"/>
    </source>
</evidence>
<keyword evidence="5 9" id="KW-0812">Transmembrane</keyword>
<organism evidence="11 12">
    <name type="scientific">Roseivivax jejudonensis</name>
    <dbReference type="NCBI Taxonomy" id="1529041"/>
    <lineage>
        <taxon>Bacteria</taxon>
        <taxon>Pseudomonadati</taxon>
        <taxon>Pseudomonadota</taxon>
        <taxon>Alphaproteobacteria</taxon>
        <taxon>Rhodobacterales</taxon>
        <taxon>Roseobacteraceae</taxon>
        <taxon>Roseivivax</taxon>
    </lineage>
</organism>
<dbReference type="GO" id="GO:0043190">
    <property type="term" value="C:ATP-binding cassette (ABC) transporter complex"/>
    <property type="evidence" value="ECO:0007669"/>
    <property type="project" value="InterPro"/>
</dbReference>
<keyword evidence="4" id="KW-1003">Cell membrane</keyword>
<keyword evidence="7 9" id="KW-1133">Transmembrane helix</keyword>
<accession>A0A1X6ZT58</accession>
<dbReference type="PANTHER" id="PTHR30614:SF37">
    <property type="entry name" value="AMINO-ACID ABC TRANSPORTER PERMEASE PROTEIN YHDX-RELATED"/>
    <property type="match status" value="1"/>
</dbReference>
<comment type="similarity">
    <text evidence="2">Belongs to the binding-protein-dependent transport system permease family. HisMQ subfamily.</text>
</comment>
<feature type="transmembrane region" description="Helical" evidence="9">
    <location>
        <begin position="266"/>
        <end position="288"/>
    </location>
</feature>
<dbReference type="RefSeq" id="WP_085792642.1">
    <property type="nucleotide sequence ID" value="NZ_FWFK01000005.1"/>
</dbReference>
<evidence type="ECO:0000313" key="12">
    <source>
        <dbReference type="Proteomes" id="UP000193570"/>
    </source>
</evidence>
<evidence type="ECO:0000259" key="10">
    <source>
        <dbReference type="PROSITE" id="PS50928"/>
    </source>
</evidence>
<dbReference type="InterPro" id="IPR010065">
    <property type="entry name" value="AA_ABC_transptr_permease_3TM"/>
</dbReference>
<evidence type="ECO:0000313" key="11">
    <source>
        <dbReference type="EMBL" id="SLN58919.1"/>
    </source>
</evidence>
<evidence type="ECO:0000256" key="1">
    <source>
        <dbReference type="ARBA" id="ARBA00004429"/>
    </source>
</evidence>
<feature type="transmembrane region" description="Helical" evidence="9">
    <location>
        <begin position="344"/>
        <end position="362"/>
    </location>
</feature>
<feature type="transmembrane region" description="Helical" evidence="9">
    <location>
        <begin position="222"/>
        <end position="246"/>
    </location>
</feature>
<feature type="transmembrane region" description="Helical" evidence="9">
    <location>
        <begin position="140"/>
        <end position="161"/>
    </location>
</feature>
<comment type="subcellular location">
    <subcellularLocation>
        <location evidence="1">Cell inner membrane</location>
        <topology evidence="1">Multi-pass membrane protein</topology>
    </subcellularLocation>
    <subcellularLocation>
        <location evidence="9">Cell membrane</location>
        <topology evidence="9">Multi-pass membrane protein</topology>
    </subcellularLocation>
</comment>
<sequence>MTTLSDPPRESFRLSMLVNDTRYRSYTFQFIALVCVAALFAYLGSNLVANLRAAGLNISYDFLGDPSGYDINQTLIDYTSQSSHLRASIAGLLNTLLVSILACITATIIGVAAGVLRLSNNWLVSKLMAVYVEMFRNVPVLIWIIIIFTIMTAVAPAPSAFRGDDPDASMLFGMFAFTNRGVYIPKPLFEPLGWVVLGVFLISIVGAILYRRYATKVLYDEGRLLPTTWPTVAIVLVPAILAYFILGRPIALEIPELGGFNFSGGITLLGSLIALWFALAIYTGAFIAENVRAGIQSVSRGQTEAAAALGLRPRRIMNLVVLPQALRVIVPPLISHYLNITKNSSLAIAVGYMDLTGTLGGITLNQTGRAIETILLLMLFYLLISLSISAIMNVYNNAVRLKER</sequence>
<proteinExistence type="inferred from homology"/>
<dbReference type="PROSITE" id="PS50928">
    <property type="entry name" value="ABC_TM1"/>
    <property type="match status" value="1"/>
</dbReference>
<reference evidence="11 12" key="1">
    <citation type="submission" date="2017-03" db="EMBL/GenBank/DDBJ databases">
        <authorList>
            <person name="Afonso C.L."/>
            <person name="Miller P.J."/>
            <person name="Scott M.A."/>
            <person name="Spackman E."/>
            <person name="Goraichik I."/>
            <person name="Dimitrov K.M."/>
            <person name="Suarez D.L."/>
            <person name="Swayne D.E."/>
        </authorList>
    </citation>
    <scope>NUCLEOTIDE SEQUENCE [LARGE SCALE GENOMIC DNA]</scope>
    <source>
        <strain evidence="11 12">CECT 8625</strain>
    </source>
</reference>
<keyword evidence="12" id="KW-1185">Reference proteome</keyword>